<name>A0A2U2J4Z2_9SPHN</name>
<keyword evidence="6 8" id="KW-0472">Membrane</keyword>
<dbReference type="OrthoDB" id="9787557at2"/>
<dbReference type="NCBIfam" id="TIGR01842">
    <property type="entry name" value="type_I_sec_PrtD"/>
    <property type="match status" value="1"/>
</dbReference>
<feature type="transmembrane region" description="Helical" evidence="8">
    <location>
        <begin position="142"/>
        <end position="170"/>
    </location>
</feature>
<evidence type="ECO:0000256" key="1">
    <source>
        <dbReference type="ARBA" id="ARBA00004651"/>
    </source>
</evidence>
<feature type="transmembrane region" description="Helical" evidence="8">
    <location>
        <begin position="54"/>
        <end position="74"/>
    </location>
</feature>
<dbReference type="Pfam" id="PF00005">
    <property type="entry name" value="ABC_tran"/>
    <property type="match status" value="1"/>
</dbReference>
<dbReference type="SUPFAM" id="SSF52540">
    <property type="entry name" value="P-loop containing nucleoside triphosphate hydrolases"/>
    <property type="match status" value="1"/>
</dbReference>
<sequence>MNKLNEGALKQAIAATKSHYKYAAAFSALLNILFIFPVLYMLQVYDRVVPTQGTLTLVLLTIVLMFALMTLSLLDYSRSRLLVRASARLDQVLARPILSMALGSSDRSDIGLRQAMREFDTLRQTVSGTSILALLDAPWTPIYILICFLIHPLLGLLAFGGAAGLIFIAWRNEQATHLPLKDANDAAARAYASQDASAASADTIRALGMREAIVNRHLRERETMMRLQTEASFKSSTHVAASKFVRLALQSGALGLGALLAINDQISPGAIFAAMFLVGRALAPIDQMLGAWRNIVQMRDAHRSLSKLLLLHDSKSEQTTLPPPQGRIEVENVSVFGKSEERPILSGVRFAVEPGEVVGIVGPSGAGKSTLARVIAGALTPDRGTVRFGGAEQTDWDPEILAQHVGYMPQEPTLFAGTIKDNIARFRSNTASGGRSVDAAAIEAAKLTGAHDVILRLSGGYDYELDWGGRGLSTGQAQRIAFARAVFGSPDFLVLDEPNSHLDADGDLQLITTLGELKANGVTILIVTHKLSILPIVDKLVVMQDGRVEMYGPRDDVMGRIAPPEPKRPVTHVQAGTEGDIR</sequence>
<evidence type="ECO:0000256" key="6">
    <source>
        <dbReference type="ARBA" id="ARBA00023136"/>
    </source>
</evidence>
<dbReference type="Gene3D" id="3.40.50.300">
    <property type="entry name" value="P-loop containing nucleotide triphosphate hydrolases"/>
    <property type="match status" value="1"/>
</dbReference>
<dbReference type="SMART" id="SM00382">
    <property type="entry name" value="AAA"/>
    <property type="match status" value="1"/>
</dbReference>
<reference evidence="11 12" key="1">
    <citation type="submission" date="2018-05" db="EMBL/GenBank/DDBJ databases">
        <title>Genome of Sphingosinicella humi QZX222.</title>
        <authorList>
            <person name="Qiao Z."/>
            <person name="Wang G."/>
        </authorList>
    </citation>
    <scope>NUCLEOTIDE SEQUENCE [LARGE SCALE GENOMIC DNA]</scope>
    <source>
        <strain evidence="11 12">QZX222</strain>
    </source>
</reference>
<keyword evidence="2 8" id="KW-0812">Transmembrane</keyword>
<dbReference type="SUPFAM" id="SSF90123">
    <property type="entry name" value="ABC transporter transmembrane region"/>
    <property type="match status" value="1"/>
</dbReference>
<dbReference type="RefSeq" id="WP_109271557.1">
    <property type="nucleotide sequence ID" value="NZ_QFFF01000001.1"/>
</dbReference>
<accession>A0A2U2J4Z2</accession>
<dbReference type="GO" id="GO:0016887">
    <property type="term" value="F:ATP hydrolysis activity"/>
    <property type="evidence" value="ECO:0007669"/>
    <property type="project" value="InterPro"/>
</dbReference>
<keyword evidence="3" id="KW-0547">Nucleotide-binding</keyword>
<evidence type="ECO:0000256" key="2">
    <source>
        <dbReference type="ARBA" id="ARBA00022692"/>
    </source>
</evidence>
<proteinExistence type="predicted"/>
<dbReference type="GO" id="GO:0030256">
    <property type="term" value="C:type I protein secretion system complex"/>
    <property type="evidence" value="ECO:0007669"/>
    <property type="project" value="InterPro"/>
</dbReference>
<evidence type="ECO:0000256" key="3">
    <source>
        <dbReference type="ARBA" id="ARBA00022741"/>
    </source>
</evidence>
<dbReference type="PANTHER" id="PTHR43394:SF1">
    <property type="entry name" value="ATP-BINDING CASSETTE SUB-FAMILY B MEMBER 10, MITOCHONDRIAL"/>
    <property type="match status" value="1"/>
</dbReference>
<dbReference type="InterPro" id="IPR011527">
    <property type="entry name" value="ABC1_TM_dom"/>
</dbReference>
<dbReference type="PROSITE" id="PS50893">
    <property type="entry name" value="ABC_TRANSPORTER_2"/>
    <property type="match status" value="1"/>
</dbReference>
<dbReference type="GO" id="GO:0005524">
    <property type="term" value="F:ATP binding"/>
    <property type="evidence" value="ECO:0007669"/>
    <property type="project" value="UniProtKB-KW"/>
</dbReference>
<evidence type="ECO:0000259" key="9">
    <source>
        <dbReference type="PROSITE" id="PS50893"/>
    </source>
</evidence>
<gene>
    <name evidence="11" type="ORF">DF286_11470</name>
</gene>
<evidence type="ECO:0000256" key="4">
    <source>
        <dbReference type="ARBA" id="ARBA00022840"/>
    </source>
</evidence>
<dbReference type="EMBL" id="QFFF01000001">
    <property type="protein sequence ID" value="PWG03419.1"/>
    <property type="molecule type" value="Genomic_DNA"/>
</dbReference>
<keyword evidence="12" id="KW-1185">Reference proteome</keyword>
<dbReference type="InterPro" id="IPR003439">
    <property type="entry name" value="ABC_transporter-like_ATP-bd"/>
</dbReference>
<dbReference type="InterPro" id="IPR039421">
    <property type="entry name" value="Type_1_exporter"/>
</dbReference>
<evidence type="ECO:0000256" key="8">
    <source>
        <dbReference type="SAM" id="Phobius"/>
    </source>
</evidence>
<dbReference type="GO" id="GO:0005886">
    <property type="term" value="C:plasma membrane"/>
    <property type="evidence" value="ECO:0007669"/>
    <property type="project" value="UniProtKB-SubCell"/>
</dbReference>
<dbReference type="Gene3D" id="1.20.1560.10">
    <property type="entry name" value="ABC transporter type 1, transmembrane domain"/>
    <property type="match status" value="1"/>
</dbReference>
<dbReference type="GO" id="GO:0015421">
    <property type="term" value="F:ABC-type oligopeptide transporter activity"/>
    <property type="evidence" value="ECO:0007669"/>
    <property type="project" value="TreeGrafter"/>
</dbReference>
<evidence type="ECO:0000256" key="7">
    <source>
        <dbReference type="SAM" id="MobiDB-lite"/>
    </source>
</evidence>
<protein>
    <submittedName>
        <fullName evidence="11">Type I secretion system permease/ATPase</fullName>
    </submittedName>
</protein>
<dbReference type="InterPro" id="IPR010128">
    <property type="entry name" value="ATPase_T1SS_PrtD-like"/>
</dbReference>
<dbReference type="Proteomes" id="UP000245916">
    <property type="component" value="Unassembled WGS sequence"/>
</dbReference>
<keyword evidence="5 8" id="KW-1133">Transmembrane helix</keyword>
<dbReference type="GO" id="GO:0030253">
    <property type="term" value="P:protein secretion by the type I secretion system"/>
    <property type="evidence" value="ECO:0007669"/>
    <property type="project" value="InterPro"/>
</dbReference>
<dbReference type="AlphaFoldDB" id="A0A2U2J4Z2"/>
<evidence type="ECO:0000256" key="5">
    <source>
        <dbReference type="ARBA" id="ARBA00022989"/>
    </source>
</evidence>
<dbReference type="PANTHER" id="PTHR43394">
    <property type="entry name" value="ATP-DEPENDENT PERMEASE MDL1, MITOCHONDRIAL"/>
    <property type="match status" value="1"/>
</dbReference>
<feature type="transmembrane region" description="Helical" evidence="8">
    <location>
        <begin position="20"/>
        <end position="42"/>
    </location>
</feature>
<comment type="subcellular location">
    <subcellularLocation>
        <location evidence="1">Cell membrane</location>
        <topology evidence="1">Multi-pass membrane protein</topology>
    </subcellularLocation>
</comment>
<dbReference type="Pfam" id="PF00664">
    <property type="entry name" value="ABC_membrane"/>
    <property type="match status" value="1"/>
</dbReference>
<evidence type="ECO:0000259" key="10">
    <source>
        <dbReference type="PROSITE" id="PS50929"/>
    </source>
</evidence>
<dbReference type="InterPro" id="IPR036640">
    <property type="entry name" value="ABC1_TM_sf"/>
</dbReference>
<dbReference type="InterPro" id="IPR027417">
    <property type="entry name" value="P-loop_NTPase"/>
</dbReference>
<dbReference type="PROSITE" id="PS50929">
    <property type="entry name" value="ABC_TM1F"/>
    <property type="match status" value="1"/>
</dbReference>
<feature type="region of interest" description="Disordered" evidence="7">
    <location>
        <begin position="554"/>
        <end position="582"/>
    </location>
</feature>
<organism evidence="11 12">
    <name type="scientific">Allosphingosinicella humi</name>
    <dbReference type="NCBI Taxonomy" id="2068657"/>
    <lineage>
        <taxon>Bacteria</taxon>
        <taxon>Pseudomonadati</taxon>
        <taxon>Pseudomonadota</taxon>
        <taxon>Alphaproteobacteria</taxon>
        <taxon>Sphingomonadales</taxon>
        <taxon>Sphingomonadaceae</taxon>
        <taxon>Allosphingosinicella</taxon>
    </lineage>
</organism>
<keyword evidence="4" id="KW-0067">ATP-binding</keyword>
<feature type="domain" description="ABC transmembrane type-1" evidence="10">
    <location>
        <begin position="23"/>
        <end position="297"/>
    </location>
</feature>
<comment type="caution">
    <text evidence="11">The sequence shown here is derived from an EMBL/GenBank/DDBJ whole genome shotgun (WGS) entry which is preliminary data.</text>
</comment>
<dbReference type="InterPro" id="IPR003593">
    <property type="entry name" value="AAA+_ATPase"/>
</dbReference>
<feature type="domain" description="ABC transporter" evidence="9">
    <location>
        <begin position="328"/>
        <end position="570"/>
    </location>
</feature>
<evidence type="ECO:0000313" key="12">
    <source>
        <dbReference type="Proteomes" id="UP000245916"/>
    </source>
</evidence>
<evidence type="ECO:0000313" key="11">
    <source>
        <dbReference type="EMBL" id="PWG03419.1"/>
    </source>
</evidence>